<dbReference type="PANTHER" id="PTHR12558:SF13">
    <property type="entry name" value="CELL DIVISION CYCLE PROTEIN 27 HOMOLOG"/>
    <property type="match status" value="1"/>
</dbReference>
<dbReference type="InterPro" id="IPR013105">
    <property type="entry name" value="TPR_2"/>
</dbReference>
<dbReference type="HOGENOM" id="CLU_727214_0_0_10"/>
<dbReference type="InterPro" id="IPR011990">
    <property type="entry name" value="TPR-like_helical_dom_sf"/>
</dbReference>
<dbReference type="eggNOG" id="COG0457">
    <property type="taxonomic scope" value="Bacteria"/>
</dbReference>
<dbReference type="SUPFAM" id="SSF48452">
    <property type="entry name" value="TPR-like"/>
    <property type="match status" value="1"/>
</dbReference>
<dbReference type="RefSeq" id="WP_013410197.1">
    <property type="nucleotide sequence ID" value="NC_014655.1"/>
</dbReference>
<organism evidence="5 6">
    <name type="scientific">Leadbetterella byssophila (strain DSM 17132 / JCM 16389 / KACC 11308 / NBRC 106382 / 4M15)</name>
    <dbReference type="NCBI Taxonomy" id="649349"/>
    <lineage>
        <taxon>Bacteria</taxon>
        <taxon>Pseudomonadati</taxon>
        <taxon>Bacteroidota</taxon>
        <taxon>Cytophagia</taxon>
        <taxon>Cytophagales</taxon>
        <taxon>Leadbetterellaceae</taxon>
        <taxon>Leadbetterella</taxon>
    </lineage>
</organism>
<keyword evidence="2 3" id="KW-0802">TPR repeat</keyword>
<dbReference type="Pfam" id="PF07719">
    <property type="entry name" value="TPR_2"/>
    <property type="match status" value="1"/>
</dbReference>
<dbReference type="InterPro" id="IPR019734">
    <property type="entry name" value="TPR_rpt"/>
</dbReference>
<evidence type="ECO:0000256" key="1">
    <source>
        <dbReference type="ARBA" id="ARBA00022737"/>
    </source>
</evidence>
<evidence type="ECO:0000256" key="4">
    <source>
        <dbReference type="SAM" id="MobiDB-lite"/>
    </source>
</evidence>
<dbReference type="Gene3D" id="1.25.40.10">
    <property type="entry name" value="Tetratricopeptide repeat domain"/>
    <property type="match status" value="3"/>
</dbReference>
<dbReference type="Pfam" id="PF13181">
    <property type="entry name" value="TPR_8"/>
    <property type="match status" value="1"/>
</dbReference>
<dbReference type="STRING" id="649349.Lbys_3526"/>
<evidence type="ECO:0000256" key="2">
    <source>
        <dbReference type="ARBA" id="ARBA00022803"/>
    </source>
</evidence>
<keyword evidence="1" id="KW-0677">Repeat</keyword>
<name>E4RZ56_LEAB4</name>
<dbReference type="KEGG" id="lby:Lbys_3526"/>
<dbReference type="PANTHER" id="PTHR12558">
    <property type="entry name" value="CELL DIVISION CYCLE 16,23,27"/>
    <property type="match status" value="1"/>
</dbReference>
<dbReference type="SMART" id="SM00028">
    <property type="entry name" value="TPR"/>
    <property type="match status" value="7"/>
</dbReference>
<gene>
    <name evidence="5" type="ordered locus">Lbys_3526</name>
</gene>
<accession>E4RZ56</accession>
<dbReference type="OrthoDB" id="916447at2"/>
<dbReference type="AlphaFoldDB" id="E4RZ56"/>
<dbReference type="EMBL" id="CP002305">
    <property type="protein sequence ID" value="ADQ19174.1"/>
    <property type="molecule type" value="Genomic_DNA"/>
</dbReference>
<reference key="1">
    <citation type="submission" date="2010-11" db="EMBL/GenBank/DDBJ databases">
        <title>The complete genome of Leadbetterella byssophila DSM 17132.</title>
        <authorList>
            <consortium name="US DOE Joint Genome Institute (JGI-PGF)"/>
            <person name="Lucas S."/>
            <person name="Copeland A."/>
            <person name="Lapidus A."/>
            <person name="Glavina del Rio T."/>
            <person name="Dalin E."/>
            <person name="Tice H."/>
            <person name="Bruce D."/>
            <person name="Goodwin L."/>
            <person name="Pitluck S."/>
            <person name="Kyrpides N."/>
            <person name="Mavromatis K."/>
            <person name="Ivanova N."/>
            <person name="Teshima H."/>
            <person name="Brettin T."/>
            <person name="Detter J.C."/>
            <person name="Han C."/>
            <person name="Tapia R."/>
            <person name="Land M."/>
            <person name="Hauser L."/>
            <person name="Markowitz V."/>
            <person name="Cheng J.-F."/>
            <person name="Hugenholtz P."/>
            <person name="Woyke T."/>
            <person name="Wu D."/>
            <person name="Tindall B."/>
            <person name="Pomrenke H.G."/>
            <person name="Brambilla E."/>
            <person name="Klenk H.-P."/>
            <person name="Eisen J.A."/>
        </authorList>
    </citation>
    <scope>NUCLEOTIDE SEQUENCE [LARGE SCALE GENOMIC DNA]</scope>
    <source>
        <strain>DSM 17132</strain>
    </source>
</reference>
<feature type="repeat" description="TPR" evidence="3">
    <location>
        <begin position="52"/>
        <end position="85"/>
    </location>
</feature>
<dbReference type="Proteomes" id="UP000007435">
    <property type="component" value="Chromosome"/>
</dbReference>
<feature type="repeat" description="TPR" evidence="3">
    <location>
        <begin position="255"/>
        <end position="288"/>
    </location>
</feature>
<feature type="repeat" description="TPR" evidence="3">
    <location>
        <begin position="119"/>
        <end position="152"/>
    </location>
</feature>
<dbReference type="PROSITE" id="PS50005">
    <property type="entry name" value="TPR"/>
    <property type="match status" value="3"/>
</dbReference>
<feature type="region of interest" description="Disordered" evidence="4">
    <location>
        <begin position="340"/>
        <end position="380"/>
    </location>
</feature>
<evidence type="ECO:0000313" key="6">
    <source>
        <dbReference type="Proteomes" id="UP000007435"/>
    </source>
</evidence>
<evidence type="ECO:0000256" key="3">
    <source>
        <dbReference type="PROSITE-ProRule" id="PRU00339"/>
    </source>
</evidence>
<dbReference type="Pfam" id="PF13432">
    <property type="entry name" value="TPR_16"/>
    <property type="match status" value="1"/>
</dbReference>
<evidence type="ECO:0000313" key="5">
    <source>
        <dbReference type="EMBL" id="ADQ19174.1"/>
    </source>
</evidence>
<keyword evidence="6" id="KW-1185">Reference proteome</keyword>
<reference evidence="5 6" key="2">
    <citation type="journal article" date="2011" name="Stand. Genomic Sci.">
        <title>Complete genome sequence of Leadbetterella byssophila type strain (4M15).</title>
        <authorList>
            <person name="Abt B."/>
            <person name="Teshima H."/>
            <person name="Lucas S."/>
            <person name="Lapidus A."/>
            <person name="Del Rio T.G."/>
            <person name="Nolan M."/>
            <person name="Tice H."/>
            <person name="Cheng J.F."/>
            <person name="Pitluck S."/>
            <person name="Liolios K."/>
            <person name="Pagani I."/>
            <person name="Ivanova N."/>
            <person name="Mavromatis K."/>
            <person name="Pati A."/>
            <person name="Tapia R."/>
            <person name="Han C."/>
            <person name="Goodwin L."/>
            <person name="Chen A."/>
            <person name="Palaniappan K."/>
            <person name="Land M."/>
            <person name="Hauser L."/>
            <person name="Chang Y.J."/>
            <person name="Jeffries C.D."/>
            <person name="Rohde M."/>
            <person name="Goker M."/>
            <person name="Tindall B.J."/>
            <person name="Detter J.C."/>
            <person name="Woyke T."/>
            <person name="Bristow J."/>
            <person name="Eisen J.A."/>
            <person name="Markowitz V."/>
            <person name="Hugenholtz P."/>
            <person name="Klenk H.P."/>
            <person name="Kyrpides N.C."/>
        </authorList>
    </citation>
    <scope>NUCLEOTIDE SEQUENCE [LARGE SCALE GENOMIC DNA]</scope>
    <source>
        <strain evidence="6">DSM 17132 / JCM 16389 / KACC 11308 / NBRC 106382 / 4M15</strain>
    </source>
</reference>
<sequence length="380" mass="44077">MRLILFFVFSFSLWSCSDSSRSAYNIPEVEKEGVDVILEQLSESIKSNPSNAAPYYRRAYWQYKLGKYDEALIDISRAERLNPNSGEILYLKSAILYKAGKPNALENALFAEDQDYETPELFTLIGNLYLDQKNYQKAELYFKKAESIYPYYGEVFRARGKYSALMGDTVTAIRNYKKALSFRSDLFEHYDELIKIYLKSRQVDSALYFNELAIARFPENSELEFNKGLILENAGLLDSAAVVYRSFLRNQPERTEVYERIGNLYFRKKNYPAAFAQYNRWAELEPNNAVARLKASRAYVAQGNLPAAKYYLIKALEAIPDNTALKAELNAVNYRIESGNDRFNAPQEEEEEDPRMLQMDLKQLPKKRLLNSRDSTRNKR</sequence>
<proteinExistence type="predicted"/>
<protein>
    <submittedName>
        <fullName evidence="5">Tetratricopeptide TPR_1 repeat-containing protein</fullName>
    </submittedName>
</protein>